<protein>
    <recommendedName>
        <fullName evidence="11">acetyl-CoA C-acyltransferase</fullName>
        <ecNumber evidence="11">2.3.1.16</ecNumber>
    </recommendedName>
</protein>
<feature type="active site" description="Acyl-thioester intermediate" evidence="13">
    <location>
        <position position="90"/>
    </location>
</feature>
<evidence type="ECO:0000256" key="11">
    <source>
        <dbReference type="ARBA" id="ARBA00024073"/>
    </source>
</evidence>
<gene>
    <name evidence="17" type="ORF">COO09_13205</name>
</gene>
<dbReference type="RefSeq" id="WP_066961515.1">
    <property type="nucleotide sequence ID" value="NZ_CP023449.1"/>
</dbReference>
<dbReference type="GO" id="GO:0003988">
    <property type="term" value="F:acetyl-CoA C-acyltransferase activity"/>
    <property type="evidence" value="ECO:0007669"/>
    <property type="project" value="UniProtKB-EC"/>
</dbReference>
<dbReference type="FunFam" id="3.40.47.10:FF:000010">
    <property type="entry name" value="Acetyl-CoA acetyltransferase (Thiolase)"/>
    <property type="match status" value="1"/>
</dbReference>
<evidence type="ECO:0000256" key="4">
    <source>
        <dbReference type="ARBA" id="ARBA00022679"/>
    </source>
</evidence>
<evidence type="ECO:0000256" key="13">
    <source>
        <dbReference type="PIRSR" id="PIRSR000429-1"/>
    </source>
</evidence>
<keyword evidence="18" id="KW-1185">Reference proteome</keyword>
<proteinExistence type="inferred from homology"/>
<dbReference type="AlphaFoldDB" id="A0A2A4FWK3"/>
<comment type="pathway">
    <text evidence="12">Metabolic intermediate biosynthesis; (R)-mevalonate biosynthesis; (R)-mevalonate from acetyl-CoA: step 1/3.</text>
</comment>
<evidence type="ECO:0000256" key="5">
    <source>
        <dbReference type="ARBA" id="ARBA00022752"/>
    </source>
</evidence>
<evidence type="ECO:0000256" key="6">
    <source>
        <dbReference type="ARBA" id="ARBA00022832"/>
    </source>
</evidence>
<evidence type="ECO:0000256" key="14">
    <source>
        <dbReference type="RuleBase" id="RU003557"/>
    </source>
</evidence>
<evidence type="ECO:0000256" key="10">
    <source>
        <dbReference type="ARBA" id="ARBA00023315"/>
    </source>
</evidence>
<name>A0A2A4FWK3_9SPHN</name>
<dbReference type="EMBL" id="NWUF01000012">
    <property type="protein sequence ID" value="PCE41818.1"/>
    <property type="molecule type" value="Genomic_DNA"/>
</dbReference>
<feature type="domain" description="Thiolase C-terminal" evidence="16">
    <location>
        <begin position="280"/>
        <end position="399"/>
    </location>
</feature>
<accession>A0A2A4FWK3</accession>
<dbReference type="Pfam" id="PF02803">
    <property type="entry name" value="Thiolase_C"/>
    <property type="match status" value="1"/>
</dbReference>
<dbReference type="OrthoDB" id="7181944at2"/>
<keyword evidence="4 14" id="KW-0808">Transferase</keyword>
<dbReference type="CDD" id="cd00751">
    <property type="entry name" value="thiolase"/>
    <property type="match status" value="1"/>
</dbReference>
<dbReference type="KEGG" id="rdi:CMV14_18865"/>
<dbReference type="InterPro" id="IPR050215">
    <property type="entry name" value="Thiolase-like_sf_Thiolase"/>
</dbReference>
<feature type="domain" description="Thiolase N-terminal" evidence="15">
    <location>
        <begin position="4"/>
        <end position="269"/>
    </location>
</feature>
<reference evidence="17 18" key="1">
    <citation type="submission" date="2017-09" db="EMBL/GenBank/DDBJ databases">
        <title>The Catabolism of 3,6-Dichlorosalicylic acid is Initiated by the Cytochrome P450 Monooxygenase DsmABC in Rhizorhabdus dicambivorans Ndbn-20.</title>
        <authorList>
            <person name="Na L."/>
        </authorList>
    </citation>
    <scope>NUCLEOTIDE SEQUENCE [LARGE SCALE GENOMIC DNA]</scope>
    <source>
        <strain evidence="17 18">Ndbn-20m</strain>
    </source>
</reference>
<dbReference type="Proteomes" id="UP000218934">
    <property type="component" value="Unassembled WGS sequence"/>
</dbReference>
<comment type="caution">
    <text evidence="17">The sequence shown here is derived from an EMBL/GenBank/DDBJ whole genome shotgun (WGS) entry which is preliminary data.</text>
</comment>
<dbReference type="Gene3D" id="3.40.47.10">
    <property type="match status" value="1"/>
</dbReference>
<dbReference type="GO" id="GO:0010124">
    <property type="term" value="P:phenylacetate catabolic process"/>
    <property type="evidence" value="ECO:0007669"/>
    <property type="project" value="TreeGrafter"/>
</dbReference>
<keyword evidence="9" id="KW-0576">Peroxisome</keyword>
<dbReference type="PROSITE" id="PS00098">
    <property type="entry name" value="THIOLASE_1"/>
    <property type="match status" value="1"/>
</dbReference>
<dbReference type="GO" id="GO:0005737">
    <property type="term" value="C:cytoplasm"/>
    <property type="evidence" value="ECO:0007669"/>
    <property type="project" value="UniProtKB-ARBA"/>
</dbReference>
<dbReference type="Pfam" id="PF00108">
    <property type="entry name" value="Thiolase_N"/>
    <property type="match status" value="1"/>
</dbReference>
<dbReference type="PANTHER" id="PTHR43853:SF8">
    <property type="entry name" value="3-KETOACYL-COA THIOLASE, PEROXISOMAL"/>
    <property type="match status" value="1"/>
</dbReference>
<dbReference type="InterPro" id="IPR020615">
    <property type="entry name" value="Thiolase_acyl_enz_int_AS"/>
</dbReference>
<dbReference type="PIRSF" id="PIRSF000429">
    <property type="entry name" value="Ac-CoA_Ac_transf"/>
    <property type="match status" value="1"/>
</dbReference>
<comment type="subcellular location">
    <subcellularLocation>
        <location evidence="1">Peroxisome</location>
    </subcellularLocation>
</comment>
<evidence type="ECO:0000256" key="12">
    <source>
        <dbReference type="ARBA" id="ARBA00037924"/>
    </source>
</evidence>
<comment type="pathway">
    <text evidence="2">Lipid metabolism.</text>
</comment>
<evidence type="ECO:0000259" key="16">
    <source>
        <dbReference type="Pfam" id="PF02803"/>
    </source>
</evidence>
<dbReference type="EC" id="2.3.1.16" evidence="11"/>
<evidence type="ECO:0000256" key="8">
    <source>
        <dbReference type="ARBA" id="ARBA00023098"/>
    </source>
</evidence>
<evidence type="ECO:0000256" key="7">
    <source>
        <dbReference type="ARBA" id="ARBA00022946"/>
    </source>
</evidence>
<evidence type="ECO:0000259" key="15">
    <source>
        <dbReference type="Pfam" id="PF00108"/>
    </source>
</evidence>
<dbReference type="PROSITE" id="PS00099">
    <property type="entry name" value="THIOLASE_3"/>
    <property type="match status" value="1"/>
</dbReference>
<dbReference type="NCBIfam" id="TIGR01930">
    <property type="entry name" value="AcCoA-C-Actrans"/>
    <property type="match status" value="1"/>
</dbReference>
<feature type="active site" description="Proton acceptor" evidence="13">
    <location>
        <position position="387"/>
    </location>
</feature>
<evidence type="ECO:0000313" key="17">
    <source>
        <dbReference type="EMBL" id="PCE41818.1"/>
    </source>
</evidence>
<dbReference type="InterPro" id="IPR020613">
    <property type="entry name" value="Thiolase_CS"/>
</dbReference>
<comment type="similarity">
    <text evidence="3 14">Belongs to the thiolase-like superfamily. Thiolase family.</text>
</comment>
<keyword evidence="8" id="KW-0443">Lipid metabolism</keyword>
<dbReference type="InterPro" id="IPR020610">
    <property type="entry name" value="Thiolase_AS"/>
</dbReference>
<dbReference type="InterPro" id="IPR020616">
    <property type="entry name" value="Thiolase_N"/>
</dbReference>
<dbReference type="GO" id="GO:0042619">
    <property type="term" value="P:poly-hydroxybutyrate biosynthetic process"/>
    <property type="evidence" value="ECO:0007669"/>
    <property type="project" value="UniProtKB-KW"/>
</dbReference>
<dbReference type="PANTHER" id="PTHR43853">
    <property type="entry name" value="3-KETOACYL-COA THIOLASE, PEROXISOMAL"/>
    <property type="match status" value="1"/>
</dbReference>
<evidence type="ECO:0000256" key="1">
    <source>
        <dbReference type="ARBA" id="ARBA00004275"/>
    </source>
</evidence>
<organism evidence="17 18">
    <name type="scientific">Rhizorhabdus dicambivorans</name>
    <dbReference type="NCBI Taxonomy" id="1850238"/>
    <lineage>
        <taxon>Bacteria</taxon>
        <taxon>Pseudomonadati</taxon>
        <taxon>Pseudomonadota</taxon>
        <taxon>Alphaproteobacteria</taxon>
        <taxon>Sphingomonadales</taxon>
        <taxon>Sphingomonadaceae</taxon>
        <taxon>Rhizorhabdus</taxon>
    </lineage>
</organism>
<dbReference type="PROSITE" id="PS00737">
    <property type="entry name" value="THIOLASE_2"/>
    <property type="match status" value="1"/>
</dbReference>
<keyword evidence="5" id="KW-0583">PHB biosynthesis</keyword>
<evidence type="ECO:0000256" key="9">
    <source>
        <dbReference type="ARBA" id="ARBA00023140"/>
    </source>
</evidence>
<keyword evidence="10 14" id="KW-0012">Acyltransferase</keyword>
<dbReference type="SUPFAM" id="SSF53901">
    <property type="entry name" value="Thiolase-like"/>
    <property type="match status" value="2"/>
</dbReference>
<dbReference type="InterPro" id="IPR020617">
    <property type="entry name" value="Thiolase_C"/>
</dbReference>
<dbReference type="InterPro" id="IPR002155">
    <property type="entry name" value="Thiolase"/>
</dbReference>
<dbReference type="GO" id="GO:0006635">
    <property type="term" value="P:fatty acid beta-oxidation"/>
    <property type="evidence" value="ECO:0007669"/>
    <property type="project" value="TreeGrafter"/>
</dbReference>
<keyword evidence="7" id="KW-0809">Transit peptide</keyword>
<dbReference type="InterPro" id="IPR016039">
    <property type="entry name" value="Thiolase-like"/>
</dbReference>
<sequence length="402" mass="41645">MTDVAIVSTARTGMAKSVRGSFNATHPIRLAGHAISHAVERAKLDPAEVEDVLLGTSHPEGATGFNIGRNAAIAAGCPASTSGATVNRYCASGLQAIAMAAGRIRGEGVPVMVAGGVESISLVERGGSFNLGHATEAGLLQTKPALWMPMIETAEIVADRYGVSREAQDAFALLSQQRTAAAQAAGRFDAEIVPLTTIWKKADKASGTTVDVEVTVTSDECNRADTTLESLQALAPVYKNGAIVKDGRFVTAGNASQQSDGASACVMMSGAEADRRGISPLGWFRGFATAGCEPEEMGIGPVFAVPRLLERHGLTVGDIGLWELNEAFASQAVYCRDKLGLDPDKVNVDGGAIAVGHPYGMTGARCVGHALIEGRRRGIRWAVVTMCIGAGMGAAGLLEING</sequence>
<evidence type="ECO:0000313" key="18">
    <source>
        <dbReference type="Proteomes" id="UP000218934"/>
    </source>
</evidence>
<keyword evidence="6" id="KW-0276">Fatty acid metabolism</keyword>
<evidence type="ECO:0000256" key="3">
    <source>
        <dbReference type="ARBA" id="ARBA00010982"/>
    </source>
</evidence>
<feature type="active site" description="Proton acceptor" evidence="13">
    <location>
        <position position="357"/>
    </location>
</feature>
<evidence type="ECO:0000256" key="2">
    <source>
        <dbReference type="ARBA" id="ARBA00005189"/>
    </source>
</evidence>